<dbReference type="InterPro" id="IPR023577">
    <property type="entry name" value="CYTH_domain"/>
</dbReference>
<feature type="domain" description="CYTH" evidence="1">
    <location>
        <begin position="2"/>
        <end position="203"/>
    </location>
</feature>
<dbReference type="SMART" id="SM01118">
    <property type="entry name" value="CYTH"/>
    <property type="match status" value="1"/>
</dbReference>
<dbReference type="PROSITE" id="PS51707">
    <property type="entry name" value="CYTH"/>
    <property type="match status" value="1"/>
</dbReference>
<comment type="caution">
    <text evidence="2">The sequence shown here is derived from an EMBL/GenBank/DDBJ whole genome shotgun (WGS) entry which is preliminary data.</text>
</comment>
<dbReference type="Proteomes" id="UP001501476">
    <property type="component" value="Unassembled WGS sequence"/>
</dbReference>
<dbReference type="InterPro" id="IPR033469">
    <property type="entry name" value="CYTH-like_dom_sf"/>
</dbReference>
<dbReference type="SUPFAM" id="SSF55154">
    <property type="entry name" value="CYTH-like phosphatases"/>
    <property type="match status" value="1"/>
</dbReference>
<dbReference type="Pfam" id="PF01928">
    <property type="entry name" value="CYTH"/>
    <property type="match status" value="1"/>
</dbReference>
<dbReference type="EMBL" id="BAAADG010000006">
    <property type="protein sequence ID" value="GAA0227949.1"/>
    <property type="molecule type" value="Genomic_DNA"/>
</dbReference>
<reference evidence="3" key="1">
    <citation type="journal article" date="2019" name="Int. J. Syst. Evol. Microbiol.">
        <title>The Global Catalogue of Microorganisms (GCM) 10K type strain sequencing project: providing services to taxonomists for standard genome sequencing and annotation.</title>
        <authorList>
            <consortium name="The Broad Institute Genomics Platform"/>
            <consortium name="The Broad Institute Genome Sequencing Center for Infectious Disease"/>
            <person name="Wu L."/>
            <person name="Ma J."/>
        </authorList>
    </citation>
    <scope>NUCLEOTIDE SEQUENCE [LARGE SCALE GENOMIC DNA]</scope>
    <source>
        <strain evidence="3">JCM 6886</strain>
    </source>
</reference>
<evidence type="ECO:0000313" key="2">
    <source>
        <dbReference type="EMBL" id="GAA0227949.1"/>
    </source>
</evidence>
<keyword evidence="3" id="KW-1185">Reference proteome</keyword>
<organism evidence="2 3">
    <name type="scientific">Methylophaga marina</name>
    <dbReference type="NCBI Taxonomy" id="45495"/>
    <lineage>
        <taxon>Bacteria</taxon>
        <taxon>Pseudomonadati</taxon>
        <taxon>Pseudomonadota</taxon>
        <taxon>Gammaproteobacteria</taxon>
        <taxon>Thiotrichales</taxon>
        <taxon>Piscirickettsiaceae</taxon>
        <taxon>Methylophaga</taxon>
    </lineage>
</organism>
<dbReference type="CDD" id="cd07756">
    <property type="entry name" value="CYTH-like_Pase_CHAD"/>
    <property type="match status" value="1"/>
</dbReference>
<evidence type="ECO:0000313" key="3">
    <source>
        <dbReference type="Proteomes" id="UP001501476"/>
    </source>
</evidence>
<accession>A0ABP3DB44</accession>
<name>A0ABP3DB44_9GAMM</name>
<protein>
    <recommendedName>
        <fullName evidence="1">CYTH domain-containing protein</fullName>
    </recommendedName>
</protein>
<sequence>MSLEQEIKLQVTQADSLNLQALGWLTSMLKQDVYQQHLLSTYFDTPDKALMTFGVGLRLRQIGEQWLQTVKCSGRASSGLHERQEWEHELVAPVFDLERLAETAIAPLLEQEQVWSAIEPVFTTEFERDVWLLVLEADTVVELAYDRGEVRAGGKQTAIHEIELELKHGDIEHCQKLADKLKAALPLEYSNISKAGLGYKLSQDTDK</sequence>
<evidence type="ECO:0000259" key="1">
    <source>
        <dbReference type="PROSITE" id="PS51707"/>
    </source>
</evidence>
<dbReference type="PANTHER" id="PTHR39569:SF1">
    <property type="entry name" value="INORGANIC TRIPHOSPHATASE"/>
    <property type="match status" value="1"/>
</dbReference>
<dbReference type="Gene3D" id="2.40.320.10">
    <property type="entry name" value="Hypothetical Protein Pfu-838710-001"/>
    <property type="match status" value="1"/>
</dbReference>
<dbReference type="InterPro" id="IPR039013">
    <property type="entry name" value="YgiF"/>
</dbReference>
<dbReference type="RefSeq" id="WP_286305729.1">
    <property type="nucleotide sequence ID" value="NZ_AP027741.1"/>
</dbReference>
<dbReference type="PANTHER" id="PTHR39569">
    <property type="entry name" value="INORGANIC TRIPHOSPHATASE"/>
    <property type="match status" value="1"/>
</dbReference>
<gene>
    <name evidence="2" type="ORF">GCM10008964_19200</name>
</gene>
<proteinExistence type="predicted"/>